<dbReference type="Pfam" id="PF07734">
    <property type="entry name" value="FBA_1"/>
    <property type="match status" value="1"/>
</dbReference>
<protein>
    <submittedName>
        <fullName evidence="2">F-box/kelch-repeat protein</fullName>
    </submittedName>
</protein>
<dbReference type="AlphaFoldDB" id="A0ABD0ZIH9"/>
<accession>A0ABD0ZIH9</accession>
<dbReference type="PANTHER" id="PTHR47993">
    <property type="entry name" value="OS09G0372900 PROTEIN-RELATED"/>
    <property type="match status" value="1"/>
</dbReference>
<dbReference type="NCBIfam" id="TIGR01640">
    <property type="entry name" value="F_box_assoc_1"/>
    <property type="match status" value="1"/>
</dbReference>
<dbReference type="EMBL" id="JBANAX010000752">
    <property type="protein sequence ID" value="KAL1194464.1"/>
    <property type="molecule type" value="Genomic_DNA"/>
</dbReference>
<reference evidence="2 3" key="1">
    <citation type="submission" date="2024-04" db="EMBL/GenBank/DDBJ databases">
        <title>Genome assembly C_amara_ONT_v2.</title>
        <authorList>
            <person name="Yant L."/>
            <person name="Moore C."/>
            <person name="Slenker M."/>
        </authorList>
    </citation>
    <scope>NUCLEOTIDE SEQUENCE [LARGE SCALE GENOMIC DNA]</scope>
    <source>
        <tissue evidence="2">Leaf</tissue>
    </source>
</reference>
<feature type="domain" description="F-box associated beta-propeller type 1" evidence="1">
    <location>
        <begin position="56"/>
        <end position="398"/>
    </location>
</feature>
<keyword evidence="3" id="KW-1185">Reference proteome</keyword>
<proteinExistence type="predicted"/>
<dbReference type="Proteomes" id="UP001558713">
    <property type="component" value="Unassembled WGS sequence"/>
</dbReference>
<gene>
    <name evidence="2" type="ORF">V5N11_010374</name>
</gene>
<dbReference type="InterPro" id="IPR017451">
    <property type="entry name" value="F-box-assoc_interact_dom"/>
</dbReference>
<dbReference type="InterPro" id="IPR050233">
    <property type="entry name" value="A_thaliana_F-box"/>
</dbReference>
<dbReference type="PANTHER" id="PTHR47993:SF147">
    <property type="entry name" value="F-BOX ASSOCIATED DOMAIN-CONTAINING PROTEIN"/>
    <property type="match status" value="1"/>
</dbReference>
<comment type="caution">
    <text evidence="2">The sequence shown here is derived from an EMBL/GenBank/DDBJ whole genome shotgun (WGS) entry which is preliminary data.</text>
</comment>
<sequence length="402" mass="45648">MTKGIGESATKRFCRRPTTLICGSAKKRICDLPPKLVGEKILGNAAAAKQKEFVGFMTMDSKVCSMKFLARKEDDLVDVSINQVDSLNHVEISQVFQCEGLLLCVAKDKARLLVWNPYLGQTRWIRPRTSFHRLDRYALGYDKNNRTHKILRFVDNYDVKKRNHVFGYEIYDLSSDSWKVLDVTPDWEIEFDQRGASLKGNTYFFAQEKIVCREGVSVSIEEIDDFLLCFDFATERFGPRLPLPFHSDIEETVALSCVRDEQLAVLYQQGEDPCDTLEIWATTMIEPKAVSWMKFLKLDRRPVTGVGHVQFRVGAGSFFIDEEQKIAVVFDVDGYAPTKTGHPHHTAFIMGDDGYFNYVSLGEAPNVGVEADCVGYVPPMYYPPLVCSSSYLPSLVQINQPR</sequence>
<evidence type="ECO:0000313" key="2">
    <source>
        <dbReference type="EMBL" id="KAL1194464.1"/>
    </source>
</evidence>
<evidence type="ECO:0000313" key="3">
    <source>
        <dbReference type="Proteomes" id="UP001558713"/>
    </source>
</evidence>
<dbReference type="InterPro" id="IPR006527">
    <property type="entry name" value="F-box-assoc_dom_typ1"/>
</dbReference>
<name>A0ABD0ZIH9_CARAN</name>
<evidence type="ECO:0000259" key="1">
    <source>
        <dbReference type="Pfam" id="PF07734"/>
    </source>
</evidence>
<organism evidence="2 3">
    <name type="scientific">Cardamine amara subsp. amara</name>
    <dbReference type="NCBI Taxonomy" id="228776"/>
    <lineage>
        <taxon>Eukaryota</taxon>
        <taxon>Viridiplantae</taxon>
        <taxon>Streptophyta</taxon>
        <taxon>Embryophyta</taxon>
        <taxon>Tracheophyta</taxon>
        <taxon>Spermatophyta</taxon>
        <taxon>Magnoliopsida</taxon>
        <taxon>eudicotyledons</taxon>
        <taxon>Gunneridae</taxon>
        <taxon>Pentapetalae</taxon>
        <taxon>rosids</taxon>
        <taxon>malvids</taxon>
        <taxon>Brassicales</taxon>
        <taxon>Brassicaceae</taxon>
        <taxon>Cardamineae</taxon>
        <taxon>Cardamine</taxon>
    </lineage>
</organism>